<dbReference type="InterPro" id="IPR036390">
    <property type="entry name" value="WH_DNA-bd_sf"/>
</dbReference>
<proteinExistence type="predicted"/>
<reference evidence="5 7" key="1">
    <citation type="submission" date="2017-03" db="EMBL/GenBank/DDBJ databases">
        <title>The whole genome sequencing and assembly of Lysinibacillus sphaericus DSM 28T strain.</title>
        <authorList>
            <person name="Lee Y.-J."/>
            <person name="Yi H."/>
            <person name="Bahn Y.-S."/>
            <person name="Kim J.F."/>
            <person name="Lee D.-W."/>
        </authorList>
    </citation>
    <scope>NUCLEOTIDE SEQUENCE [LARGE SCALE GENOMIC DNA]</scope>
    <source>
        <strain evidence="5 7">DSM 28</strain>
    </source>
</reference>
<dbReference type="NCBIfam" id="NF033788">
    <property type="entry name" value="HTH_metalloreg"/>
    <property type="match status" value="1"/>
</dbReference>
<dbReference type="RefSeq" id="WP_024363710.1">
    <property type="nucleotide sequence ID" value="NZ_BJNS01000002.1"/>
</dbReference>
<evidence type="ECO:0000313" key="8">
    <source>
        <dbReference type="Proteomes" id="UP000255295"/>
    </source>
</evidence>
<evidence type="ECO:0000313" key="7">
    <source>
        <dbReference type="Proteomes" id="UP000238825"/>
    </source>
</evidence>
<name>A0A2S0JXD4_LYSSH</name>
<sequence length="115" mass="13142">MEEGLQQFKADFFKALAHPLRIRILELLVDGKKSVNEIQSCLEKEGSAVSQQLSVLRAKNIVYGTKEGKKVYYSLSDPMIVELLRVAKDIFDNHLIHTISRLEEMTVSENDEECM</sequence>
<dbReference type="Proteomes" id="UP000238825">
    <property type="component" value="Chromosome"/>
</dbReference>
<dbReference type="CDD" id="cd00090">
    <property type="entry name" value="HTH_ARSR"/>
    <property type="match status" value="1"/>
</dbReference>
<dbReference type="GeneID" id="48275735"/>
<accession>A0A2S0JXD4</accession>
<protein>
    <submittedName>
        <fullName evidence="5">Transcriptional regulator</fullName>
    </submittedName>
</protein>
<dbReference type="PANTHER" id="PTHR43132:SF2">
    <property type="entry name" value="ARSENICAL RESISTANCE OPERON REPRESSOR ARSR-RELATED"/>
    <property type="match status" value="1"/>
</dbReference>
<gene>
    <name evidence="5" type="ORF">LS41612_05945</name>
    <name evidence="6" type="ORF">NCTC10338_03578</name>
</gene>
<keyword evidence="1" id="KW-0805">Transcription regulation</keyword>
<evidence type="ECO:0000256" key="3">
    <source>
        <dbReference type="ARBA" id="ARBA00023163"/>
    </source>
</evidence>
<dbReference type="Gene3D" id="1.10.10.10">
    <property type="entry name" value="Winged helix-like DNA-binding domain superfamily/Winged helix DNA-binding domain"/>
    <property type="match status" value="1"/>
</dbReference>
<dbReference type="InterPro" id="IPR051011">
    <property type="entry name" value="Metal_resp_trans_reg"/>
</dbReference>
<organism evidence="5 7">
    <name type="scientific">Lysinibacillus sphaericus</name>
    <name type="common">Bacillus sphaericus</name>
    <dbReference type="NCBI Taxonomy" id="1421"/>
    <lineage>
        <taxon>Bacteria</taxon>
        <taxon>Bacillati</taxon>
        <taxon>Bacillota</taxon>
        <taxon>Bacilli</taxon>
        <taxon>Bacillales</taxon>
        <taxon>Bacillaceae</taxon>
        <taxon>Lysinibacillus</taxon>
    </lineage>
</organism>
<dbReference type="SMART" id="SM00418">
    <property type="entry name" value="HTH_ARSR"/>
    <property type="match status" value="1"/>
</dbReference>
<dbReference type="InterPro" id="IPR011991">
    <property type="entry name" value="ArsR-like_HTH"/>
</dbReference>
<dbReference type="GO" id="GO:0003677">
    <property type="term" value="F:DNA binding"/>
    <property type="evidence" value="ECO:0007669"/>
    <property type="project" value="UniProtKB-KW"/>
</dbReference>
<dbReference type="EMBL" id="CP019980">
    <property type="protein sequence ID" value="AVK95810.1"/>
    <property type="molecule type" value="Genomic_DNA"/>
</dbReference>
<dbReference type="InterPro" id="IPR036388">
    <property type="entry name" value="WH-like_DNA-bd_sf"/>
</dbReference>
<dbReference type="SUPFAM" id="SSF46785">
    <property type="entry name" value="Winged helix' DNA-binding domain"/>
    <property type="match status" value="1"/>
</dbReference>
<reference evidence="6 8" key="2">
    <citation type="submission" date="2018-06" db="EMBL/GenBank/DDBJ databases">
        <authorList>
            <consortium name="Pathogen Informatics"/>
            <person name="Doyle S."/>
        </authorList>
    </citation>
    <scope>NUCLEOTIDE SEQUENCE [LARGE SCALE GENOMIC DNA]</scope>
    <source>
        <strain evidence="6 8">NCTC10338</strain>
    </source>
</reference>
<dbReference type="PRINTS" id="PR00778">
    <property type="entry name" value="HTHARSR"/>
</dbReference>
<dbReference type="GO" id="GO:0003700">
    <property type="term" value="F:DNA-binding transcription factor activity"/>
    <property type="evidence" value="ECO:0007669"/>
    <property type="project" value="InterPro"/>
</dbReference>
<dbReference type="EMBL" id="UFSZ01000001">
    <property type="protein sequence ID" value="SUV18447.1"/>
    <property type="molecule type" value="Genomic_DNA"/>
</dbReference>
<dbReference type="Pfam" id="PF01022">
    <property type="entry name" value="HTH_5"/>
    <property type="match status" value="1"/>
</dbReference>
<dbReference type="Proteomes" id="UP000255295">
    <property type="component" value="Unassembled WGS sequence"/>
</dbReference>
<evidence type="ECO:0000256" key="1">
    <source>
        <dbReference type="ARBA" id="ARBA00023015"/>
    </source>
</evidence>
<dbReference type="InterPro" id="IPR001845">
    <property type="entry name" value="HTH_ArsR_DNA-bd_dom"/>
</dbReference>
<evidence type="ECO:0000313" key="5">
    <source>
        <dbReference type="EMBL" id="AVK95810.1"/>
    </source>
</evidence>
<dbReference type="AlphaFoldDB" id="A0A2S0JXD4"/>
<keyword evidence="2" id="KW-0238">DNA-binding</keyword>
<keyword evidence="3" id="KW-0804">Transcription</keyword>
<dbReference type="PANTHER" id="PTHR43132">
    <property type="entry name" value="ARSENICAL RESISTANCE OPERON REPRESSOR ARSR-RELATED"/>
    <property type="match status" value="1"/>
</dbReference>
<evidence type="ECO:0000256" key="2">
    <source>
        <dbReference type="ARBA" id="ARBA00023125"/>
    </source>
</evidence>
<dbReference type="PROSITE" id="PS50987">
    <property type="entry name" value="HTH_ARSR_2"/>
    <property type="match status" value="1"/>
</dbReference>
<evidence type="ECO:0000313" key="6">
    <source>
        <dbReference type="EMBL" id="SUV18447.1"/>
    </source>
</evidence>
<feature type="domain" description="HTH arsR-type" evidence="4">
    <location>
        <begin position="1"/>
        <end position="95"/>
    </location>
</feature>
<evidence type="ECO:0000259" key="4">
    <source>
        <dbReference type="PROSITE" id="PS50987"/>
    </source>
</evidence>